<keyword evidence="6" id="KW-0732">Signal</keyword>
<accession>A0A1G4WYV7</accession>
<evidence type="ECO:0000313" key="7">
    <source>
        <dbReference type="EMBL" id="SCX32547.1"/>
    </source>
</evidence>
<feature type="chain" id="PRO_5039550864" description="allene-oxide cyclase" evidence="6">
    <location>
        <begin position="19"/>
        <end position="154"/>
    </location>
</feature>
<evidence type="ECO:0000256" key="5">
    <source>
        <dbReference type="ARBA" id="ARBA00049891"/>
    </source>
</evidence>
<dbReference type="InterPro" id="IPR009410">
    <property type="entry name" value="Allene_ox_cyc"/>
</dbReference>
<dbReference type="EMBL" id="FMUB01000015">
    <property type="protein sequence ID" value="SCX32547.1"/>
    <property type="molecule type" value="Genomic_DNA"/>
</dbReference>
<keyword evidence="3" id="KW-0809">Transit peptide</keyword>
<dbReference type="PANTHER" id="PTHR31843:SF11">
    <property type="entry name" value="ALLENE OXIDE CYCLASE 4, CHLOROPLASTIC"/>
    <property type="match status" value="1"/>
</dbReference>
<sequence length="154" mass="16579">MTIRRTFLLALLSATAVAAGGCAKPDDPKPTTLHVVERAETDTLQHVGKPEEKDSLGDILAFLNPLYDETNINKVGTSSGVCFRTKVGSAYECFWTATVPGGQLTVEGPFYDGNDSTLAITGGTGDFERARGEMALHARNPEGTEYDFTYTIVK</sequence>
<evidence type="ECO:0000256" key="6">
    <source>
        <dbReference type="SAM" id="SignalP"/>
    </source>
</evidence>
<comment type="catalytic activity">
    <reaction evidence="5">
        <text>(9Z,13S,15Z)-12,13-epoxyoctadeca-9,11,15-trienoate = (9S,13S,15Z)-12-oxophyto-10,15-dienoate</text>
        <dbReference type="Rhea" id="RHEA:22592"/>
        <dbReference type="ChEBI" id="CHEBI:36438"/>
        <dbReference type="ChEBI" id="CHEBI:57411"/>
        <dbReference type="EC" id="5.3.99.6"/>
    </reaction>
</comment>
<dbReference type="RefSeq" id="WP_090363736.1">
    <property type="nucleotide sequence ID" value="NZ_FMUB01000015.1"/>
</dbReference>
<comment type="similarity">
    <text evidence="1">Belongs to the allene oxide cyclase family.</text>
</comment>
<dbReference type="GO" id="GO:0046423">
    <property type="term" value="F:allene-oxide cyclase activity"/>
    <property type="evidence" value="ECO:0007669"/>
    <property type="project" value="UniProtKB-EC"/>
</dbReference>
<name>A0A1G4WYV7_9MYCO</name>
<dbReference type="PANTHER" id="PTHR31843">
    <property type="entry name" value="ALLENE OXIDE CYCLASE 4, CHLOROPLASTIC"/>
    <property type="match status" value="1"/>
</dbReference>
<dbReference type="SUPFAM" id="SSF141493">
    <property type="entry name" value="Allene oxide cyclase-like"/>
    <property type="match status" value="1"/>
</dbReference>
<dbReference type="Proteomes" id="UP000199707">
    <property type="component" value="Unassembled WGS sequence"/>
</dbReference>
<dbReference type="GO" id="GO:0009695">
    <property type="term" value="P:jasmonic acid biosynthetic process"/>
    <property type="evidence" value="ECO:0007669"/>
    <property type="project" value="InterPro"/>
</dbReference>
<evidence type="ECO:0000256" key="2">
    <source>
        <dbReference type="ARBA" id="ARBA00012209"/>
    </source>
</evidence>
<evidence type="ECO:0000256" key="3">
    <source>
        <dbReference type="ARBA" id="ARBA00022946"/>
    </source>
</evidence>
<protein>
    <recommendedName>
        <fullName evidence="2">allene-oxide cyclase</fullName>
        <ecNumber evidence="2">5.3.99.6</ecNumber>
    </recommendedName>
</protein>
<dbReference type="InterPro" id="IPR044859">
    <property type="entry name" value="Allene_oxi_cyc_Dirigent"/>
</dbReference>
<organism evidence="7 8">
    <name type="scientific">Mycolicibacterium fluoranthenivorans</name>
    <dbReference type="NCBI Taxonomy" id="258505"/>
    <lineage>
        <taxon>Bacteria</taxon>
        <taxon>Bacillati</taxon>
        <taxon>Actinomycetota</taxon>
        <taxon>Actinomycetes</taxon>
        <taxon>Mycobacteriales</taxon>
        <taxon>Mycobacteriaceae</taxon>
        <taxon>Mycolicibacterium</taxon>
    </lineage>
</organism>
<feature type="signal peptide" evidence="6">
    <location>
        <begin position="1"/>
        <end position="18"/>
    </location>
</feature>
<evidence type="ECO:0000313" key="8">
    <source>
        <dbReference type="Proteomes" id="UP000199707"/>
    </source>
</evidence>
<dbReference type="STRING" id="1502745.SAMN02799620_05621"/>
<dbReference type="Pfam" id="PF06351">
    <property type="entry name" value="Allene_ox_cyc"/>
    <property type="match status" value="1"/>
</dbReference>
<evidence type="ECO:0000256" key="1">
    <source>
        <dbReference type="ARBA" id="ARBA00007982"/>
    </source>
</evidence>
<reference evidence="8" key="1">
    <citation type="submission" date="2016-10" db="EMBL/GenBank/DDBJ databases">
        <authorList>
            <person name="Varghese N."/>
            <person name="Submissions S."/>
        </authorList>
    </citation>
    <scope>NUCLEOTIDE SEQUENCE [LARGE SCALE GENOMIC DNA]</scope>
    <source>
        <strain evidence="8">UNC267MFSha1.1M11</strain>
    </source>
</reference>
<proteinExistence type="inferred from homology"/>
<keyword evidence="4" id="KW-0413">Isomerase</keyword>
<evidence type="ECO:0000256" key="4">
    <source>
        <dbReference type="ARBA" id="ARBA00023235"/>
    </source>
</evidence>
<dbReference type="InterPro" id="IPR034871">
    <property type="entry name" value="Allene_oxi_cyc_sf"/>
</dbReference>
<dbReference type="Gene3D" id="2.40.480.10">
    <property type="entry name" value="Allene oxide cyclase-like"/>
    <property type="match status" value="1"/>
</dbReference>
<dbReference type="PROSITE" id="PS51257">
    <property type="entry name" value="PROKAR_LIPOPROTEIN"/>
    <property type="match status" value="1"/>
</dbReference>
<dbReference type="AlphaFoldDB" id="A0A1G4WYV7"/>
<dbReference type="EC" id="5.3.99.6" evidence="2"/>
<gene>
    <name evidence="7" type="ORF">SAMN02799620_05621</name>
</gene>